<accession>C4Z591</accession>
<proteinExistence type="predicted"/>
<name>C4Z591_LACE2</name>
<feature type="domain" description="O-antigen ligase-related" evidence="6">
    <location>
        <begin position="89"/>
        <end position="241"/>
    </location>
</feature>
<dbReference type="RefSeq" id="WP_012739031.1">
    <property type="nucleotide sequence ID" value="NC_012778.1"/>
</dbReference>
<dbReference type="Pfam" id="PF04932">
    <property type="entry name" value="Wzy_C"/>
    <property type="match status" value="1"/>
</dbReference>
<feature type="transmembrane region" description="Helical" evidence="5">
    <location>
        <begin position="80"/>
        <end position="97"/>
    </location>
</feature>
<evidence type="ECO:0000256" key="5">
    <source>
        <dbReference type="SAM" id="Phobius"/>
    </source>
</evidence>
<keyword evidence="2 5" id="KW-0812">Transmembrane</keyword>
<dbReference type="HOGENOM" id="CLU_923612_0_0_9"/>
<evidence type="ECO:0000313" key="7">
    <source>
        <dbReference type="EMBL" id="ACR71795.1"/>
    </source>
</evidence>
<dbReference type="eggNOG" id="COG3307">
    <property type="taxonomic scope" value="Bacteria"/>
</dbReference>
<dbReference type="EMBL" id="CP001104">
    <property type="protein sequence ID" value="ACR71795.1"/>
    <property type="molecule type" value="Genomic_DNA"/>
</dbReference>
<feature type="transmembrane region" description="Helical" evidence="5">
    <location>
        <begin position="16"/>
        <end position="36"/>
    </location>
</feature>
<feature type="transmembrane region" description="Helical" evidence="5">
    <location>
        <begin position="103"/>
        <end position="120"/>
    </location>
</feature>
<feature type="transmembrane region" description="Helical" evidence="5">
    <location>
        <begin position="262"/>
        <end position="284"/>
    </location>
</feature>
<dbReference type="STRING" id="515620.EUBELI_00787"/>
<dbReference type="AlphaFoldDB" id="C4Z591"/>
<sequence>MCAHIIKDERRRKKIFGSYAIVSVIMGICLLLQDYGVIDGVFRSQRATVFNQFNHMGYYLNMSVLVMTGLYLMQENIKLKILYTAGMTFQLFCLLVNNTFGGYLGTVAGVVCVCIIYAISTHRNKCIIIPLAVLIVLSIMSMADMIPSSAGENVGRDLNKLAHDIRSIVTEADDMESAGTGRMVLWKACFKMIPESPVVGYGPEQLNDKYSGAMLPWTDRPANEYIQHMVFLGIPGLLLYLASLITMLVCQLKRIRKLTPTTIAAAGCVIAYAVCAFTGNTMFYTTPYMFMFLGLAGKGWK</sequence>
<evidence type="ECO:0000256" key="3">
    <source>
        <dbReference type="ARBA" id="ARBA00022989"/>
    </source>
</evidence>
<evidence type="ECO:0000259" key="6">
    <source>
        <dbReference type="Pfam" id="PF04932"/>
    </source>
</evidence>
<gene>
    <name evidence="7" type="ordered locus">EUBELI_00787</name>
</gene>
<feature type="transmembrane region" description="Helical" evidence="5">
    <location>
        <begin position="56"/>
        <end position="73"/>
    </location>
</feature>
<comment type="subcellular location">
    <subcellularLocation>
        <location evidence="1">Membrane</location>
        <topology evidence="1">Multi-pass membrane protein</topology>
    </subcellularLocation>
</comment>
<evidence type="ECO:0000256" key="4">
    <source>
        <dbReference type="ARBA" id="ARBA00023136"/>
    </source>
</evidence>
<dbReference type="InterPro" id="IPR051533">
    <property type="entry name" value="WaaL-like"/>
</dbReference>
<dbReference type="GO" id="GO:0016020">
    <property type="term" value="C:membrane"/>
    <property type="evidence" value="ECO:0007669"/>
    <property type="project" value="UniProtKB-SubCell"/>
</dbReference>
<reference evidence="7 8" key="1">
    <citation type="journal article" date="2009" name="Proc. Natl. Acad. Sci. U.S.A.">
        <title>Characterizing a model human gut microbiota composed of members of its two dominant bacterial phyla.</title>
        <authorList>
            <person name="Mahowald M.A."/>
            <person name="Rey F.E."/>
            <person name="Seedorf H."/>
            <person name="Turnbaugh P.J."/>
            <person name="Fulton R.S."/>
            <person name="Wollam A."/>
            <person name="Shah N."/>
            <person name="Wang C."/>
            <person name="Magrini V."/>
            <person name="Wilson R.K."/>
            <person name="Cantarel B.L."/>
            <person name="Coutinho P.M."/>
            <person name="Henrissat B."/>
            <person name="Crock L.W."/>
            <person name="Russell A."/>
            <person name="Verberkmoes N.C."/>
            <person name="Hettich R.L."/>
            <person name="Gordon J.I."/>
        </authorList>
    </citation>
    <scope>NUCLEOTIDE SEQUENCE [LARGE SCALE GENOMIC DNA]</scope>
    <source>
        <strain evidence="8">ATCC 27750 / DSM 3376 / VPI C15-48 / C15-B4</strain>
    </source>
</reference>
<dbReference type="KEGG" id="eel:EUBELI_00787"/>
<feature type="transmembrane region" description="Helical" evidence="5">
    <location>
        <begin position="225"/>
        <end position="250"/>
    </location>
</feature>
<dbReference type="PANTHER" id="PTHR37422">
    <property type="entry name" value="TEICHURONIC ACID BIOSYNTHESIS PROTEIN TUAE"/>
    <property type="match status" value="1"/>
</dbReference>
<keyword evidence="4 5" id="KW-0472">Membrane</keyword>
<organism evidence="7 8">
    <name type="scientific">Lachnospira eligens (strain ATCC 27750 / DSM 3376 / VPI C15-48 / C15-B4)</name>
    <name type="common">Eubacterium eligens</name>
    <dbReference type="NCBI Taxonomy" id="515620"/>
    <lineage>
        <taxon>Bacteria</taxon>
        <taxon>Bacillati</taxon>
        <taxon>Bacillota</taxon>
        <taxon>Clostridia</taxon>
        <taxon>Lachnospirales</taxon>
        <taxon>Lachnospiraceae</taxon>
        <taxon>Lachnospira</taxon>
    </lineage>
</organism>
<keyword evidence="8" id="KW-1185">Reference proteome</keyword>
<dbReference type="InterPro" id="IPR007016">
    <property type="entry name" value="O-antigen_ligase-rel_domated"/>
</dbReference>
<feature type="transmembrane region" description="Helical" evidence="5">
    <location>
        <begin position="127"/>
        <end position="146"/>
    </location>
</feature>
<protein>
    <recommendedName>
        <fullName evidence="6">O-antigen ligase-related domain-containing protein</fullName>
    </recommendedName>
</protein>
<evidence type="ECO:0000256" key="1">
    <source>
        <dbReference type="ARBA" id="ARBA00004141"/>
    </source>
</evidence>
<dbReference type="PANTHER" id="PTHR37422:SF13">
    <property type="entry name" value="LIPOPOLYSACCHARIDE BIOSYNTHESIS PROTEIN PA4999-RELATED"/>
    <property type="match status" value="1"/>
</dbReference>
<dbReference type="Proteomes" id="UP000001476">
    <property type="component" value="Chromosome"/>
</dbReference>
<keyword evidence="3 5" id="KW-1133">Transmembrane helix</keyword>
<dbReference type="GeneID" id="41355527"/>
<evidence type="ECO:0000313" key="8">
    <source>
        <dbReference type="Proteomes" id="UP000001476"/>
    </source>
</evidence>
<evidence type="ECO:0000256" key="2">
    <source>
        <dbReference type="ARBA" id="ARBA00022692"/>
    </source>
</evidence>